<feature type="transmembrane region" description="Helical" evidence="1">
    <location>
        <begin position="244"/>
        <end position="261"/>
    </location>
</feature>
<protein>
    <submittedName>
        <fullName evidence="2">Uncharacterized protein</fullName>
    </submittedName>
</protein>
<dbReference type="InterPro" id="IPR036259">
    <property type="entry name" value="MFS_trans_sf"/>
</dbReference>
<feature type="transmembrane region" description="Helical" evidence="1">
    <location>
        <begin position="164"/>
        <end position="184"/>
    </location>
</feature>
<reference evidence="2 3" key="1">
    <citation type="journal article" date="2018" name="Nat. Ecol. Evol.">
        <title>Genomic signatures of mitonuclear coevolution across populations of Tigriopus californicus.</title>
        <authorList>
            <person name="Barreto F.S."/>
            <person name="Watson E.T."/>
            <person name="Lima T.G."/>
            <person name="Willett C.S."/>
            <person name="Edmands S."/>
            <person name="Li W."/>
            <person name="Burton R.S."/>
        </authorList>
    </citation>
    <scope>NUCLEOTIDE SEQUENCE [LARGE SCALE GENOMIC DNA]</scope>
    <source>
        <strain evidence="2 3">San Diego</strain>
    </source>
</reference>
<feature type="transmembrane region" description="Helical" evidence="1">
    <location>
        <begin position="358"/>
        <end position="382"/>
    </location>
</feature>
<keyword evidence="3" id="KW-1185">Reference proteome</keyword>
<keyword evidence="1" id="KW-0812">Transmembrane</keyword>
<sequence>MRAQKVLNGISNIVLTLSLGEVFIFSSEDIDFEEDTDDDETRCWINCSKIASFGGFIFIAEIASLANASRTSLRVLWGIVLHTLGHLFDYFFAHSFQNQVSIGLMVGSGSGMIFHGVLENWTDRKNHSLPLGWICSCLSFGGVIWSTCAHLQDIIEFTEDWRLGFPLLIFWIQMLGWILFHLTSHHVVETSSSQPDVPRNIGSNAFSMLWLTNFGAVFILTGLVTLTNRFLSEGEFILGSHQSWLLVTGGYFFNGIGYLFWGHCFDSRRNFSFQVILGGCSLGVLLLFLPWSHRSILWSTLLTWCLYFSIANPIIACSLELFHSYSPRMAQTLISFLWLGSCIASPLVTVLIRVTLAYITLMGLVLIMVVLSFVCAWCGYLYQRPGSDEIDASSQSTPGMFFSSPSQTYFGSRSV</sequence>
<proteinExistence type="predicted"/>
<name>A0A553NR22_TIGCA</name>
<gene>
    <name evidence="2" type="ORF">TCAL_15839</name>
</gene>
<feature type="transmembrane region" description="Helical" evidence="1">
    <location>
        <begin position="297"/>
        <end position="321"/>
    </location>
</feature>
<feature type="transmembrane region" description="Helical" evidence="1">
    <location>
        <begin position="7"/>
        <end position="26"/>
    </location>
</feature>
<evidence type="ECO:0000313" key="2">
    <source>
        <dbReference type="EMBL" id="TRY67881.1"/>
    </source>
</evidence>
<keyword evidence="1" id="KW-0472">Membrane</keyword>
<feature type="transmembrane region" description="Helical" evidence="1">
    <location>
        <begin position="50"/>
        <end position="68"/>
    </location>
</feature>
<keyword evidence="1" id="KW-1133">Transmembrane helix</keyword>
<dbReference type="SUPFAM" id="SSF103473">
    <property type="entry name" value="MFS general substrate transporter"/>
    <property type="match status" value="1"/>
</dbReference>
<feature type="transmembrane region" description="Helical" evidence="1">
    <location>
        <begin position="130"/>
        <end position="152"/>
    </location>
</feature>
<feature type="transmembrane region" description="Helical" evidence="1">
    <location>
        <begin position="273"/>
        <end position="291"/>
    </location>
</feature>
<comment type="caution">
    <text evidence="2">The sequence shown here is derived from an EMBL/GenBank/DDBJ whole genome shotgun (WGS) entry which is preliminary data.</text>
</comment>
<accession>A0A553NR22</accession>
<dbReference type="AlphaFoldDB" id="A0A553NR22"/>
<dbReference type="EMBL" id="VCGU01000011">
    <property type="protein sequence ID" value="TRY67881.1"/>
    <property type="molecule type" value="Genomic_DNA"/>
</dbReference>
<evidence type="ECO:0000256" key="1">
    <source>
        <dbReference type="SAM" id="Phobius"/>
    </source>
</evidence>
<feature type="transmembrane region" description="Helical" evidence="1">
    <location>
        <begin position="75"/>
        <end position="93"/>
    </location>
</feature>
<evidence type="ECO:0000313" key="3">
    <source>
        <dbReference type="Proteomes" id="UP000318571"/>
    </source>
</evidence>
<feature type="transmembrane region" description="Helical" evidence="1">
    <location>
        <begin position="205"/>
        <end position="224"/>
    </location>
</feature>
<feature type="transmembrane region" description="Helical" evidence="1">
    <location>
        <begin position="333"/>
        <end position="352"/>
    </location>
</feature>
<organism evidence="2 3">
    <name type="scientific">Tigriopus californicus</name>
    <name type="common">Marine copepod</name>
    <dbReference type="NCBI Taxonomy" id="6832"/>
    <lineage>
        <taxon>Eukaryota</taxon>
        <taxon>Metazoa</taxon>
        <taxon>Ecdysozoa</taxon>
        <taxon>Arthropoda</taxon>
        <taxon>Crustacea</taxon>
        <taxon>Multicrustacea</taxon>
        <taxon>Hexanauplia</taxon>
        <taxon>Copepoda</taxon>
        <taxon>Harpacticoida</taxon>
        <taxon>Harpacticidae</taxon>
        <taxon>Tigriopus</taxon>
    </lineage>
</organism>
<dbReference type="Proteomes" id="UP000318571">
    <property type="component" value="Chromosome 4"/>
</dbReference>
<feature type="transmembrane region" description="Helical" evidence="1">
    <location>
        <begin position="99"/>
        <end position="118"/>
    </location>
</feature>